<accession>A0A0C2MF08</accession>
<dbReference type="Gene3D" id="1.10.1670.10">
    <property type="entry name" value="Helix-hairpin-Helix base-excision DNA repair enzymes (C-terminal)"/>
    <property type="match status" value="1"/>
</dbReference>
<dbReference type="InterPro" id="IPR023170">
    <property type="entry name" value="HhH_base_excis_C"/>
</dbReference>
<dbReference type="SUPFAM" id="SSF55811">
    <property type="entry name" value="Nudix"/>
    <property type="match status" value="1"/>
</dbReference>
<evidence type="ECO:0000256" key="5">
    <source>
        <dbReference type="ARBA" id="ARBA00022023"/>
    </source>
</evidence>
<keyword evidence="6" id="KW-0479">Metal-binding</keyword>
<comment type="cofactor">
    <cofactor evidence="2">
        <name>[4Fe-4S] cluster</name>
        <dbReference type="ChEBI" id="CHEBI:49883"/>
    </cofactor>
</comment>
<dbReference type="Pfam" id="PF00730">
    <property type="entry name" value="HhH-GPD"/>
    <property type="match status" value="1"/>
</dbReference>
<name>A0A0C2MF08_THEKT</name>
<dbReference type="SMART" id="SM00478">
    <property type="entry name" value="ENDO3c"/>
    <property type="match status" value="1"/>
</dbReference>
<keyword evidence="8" id="KW-0378">Hydrolase</keyword>
<dbReference type="GO" id="GO:0005634">
    <property type="term" value="C:nucleus"/>
    <property type="evidence" value="ECO:0007669"/>
    <property type="project" value="TreeGrafter"/>
</dbReference>
<dbReference type="PANTHER" id="PTHR42944:SF1">
    <property type="entry name" value="ADENINE DNA GLYCOSYLASE"/>
    <property type="match status" value="1"/>
</dbReference>
<evidence type="ECO:0000256" key="3">
    <source>
        <dbReference type="ARBA" id="ARBA00008343"/>
    </source>
</evidence>
<dbReference type="InterPro" id="IPR011257">
    <property type="entry name" value="DNA_glycosylase"/>
</dbReference>
<keyword evidence="12" id="KW-0326">Glycosidase</keyword>
<evidence type="ECO:0000256" key="12">
    <source>
        <dbReference type="ARBA" id="ARBA00023295"/>
    </source>
</evidence>
<evidence type="ECO:0000256" key="10">
    <source>
        <dbReference type="ARBA" id="ARBA00023014"/>
    </source>
</evidence>
<feature type="domain" description="HhH-GPD" evidence="13">
    <location>
        <begin position="1"/>
        <end position="159"/>
    </location>
</feature>
<evidence type="ECO:0000256" key="8">
    <source>
        <dbReference type="ARBA" id="ARBA00022801"/>
    </source>
</evidence>
<evidence type="ECO:0000256" key="1">
    <source>
        <dbReference type="ARBA" id="ARBA00000843"/>
    </source>
</evidence>
<organism evidence="14 15">
    <name type="scientific">Thelohanellus kitauei</name>
    <name type="common">Myxosporean</name>
    <dbReference type="NCBI Taxonomy" id="669202"/>
    <lineage>
        <taxon>Eukaryota</taxon>
        <taxon>Metazoa</taxon>
        <taxon>Cnidaria</taxon>
        <taxon>Myxozoa</taxon>
        <taxon>Myxosporea</taxon>
        <taxon>Bivalvulida</taxon>
        <taxon>Platysporina</taxon>
        <taxon>Myxobolidae</taxon>
        <taxon>Thelohanellus</taxon>
    </lineage>
</organism>
<reference evidence="14 15" key="1">
    <citation type="journal article" date="2014" name="Genome Biol. Evol.">
        <title>The genome of the myxosporean Thelohanellus kitauei shows adaptations to nutrient acquisition within its fish host.</title>
        <authorList>
            <person name="Yang Y."/>
            <person name="Xiong J."/>
            <person name="Zhou Z."/>
            <person name="Huo F."/>
            <person name="Miao W."/>
            <person name="Ran C."/>
            <person name="Liu Y."/>
            <person name="Zhang J."/>
            <person name="Feng J."/>
            <person name="Wang M."/>
            <person name="Wang M."/>
            <person name="Wang L."/>
            <person name="Yao B."/>
        </authorList>
    </citation>
    <scope>NUCLEOTIDE SEQUENCE [LARGE SCALE GENOMIC DNA]</scope>
    <source>
        <strain evidence="14">Wuqing</strain>
    </source>
</reference>
<evidence type="ECO:0000256" key="9">
    <source>
        <dbReference type="ARBA" id="ARBA00023004"/>
    </source>
</evidence>
<comment type="caution">
    <text evidence="14">The sequence shown here is derived from an EMBL/GenBank/DDBJ whole genome shotgun (WGS) entry which is preliminary data.</text>
</comment>
<dbReference type="GO" id="GO:0006298">
    <property type="term" value="P:mismatch repair"/>
    <property type="evidence" value="ECO:0007669"/>
    <property type="project" value="TreeGrafter"/>
</dbReference>
<dbReference type="Proteomes" id="UP000031668">
    <property type="component" value="Unassembled WGS sequence"/>
</dbReference>
<keyword evidence="15" id="KW-1185">Reference proteome</keyword>
<protein>
    <recommendedName>
        <fullName evidence="5">Adenine DNA glycosylase</fullName>
        <ecNumber evidence="4">3.2.2.31</ecNumber>
    </recommendedName>
</protein>
<dbReference type="OrthoDB" id="10248838at2759"/>
<keyword evidence="9" id="KW-0408">Iron</keyword>
<evidence type="ECO:0000256" key="4">
    <source>
        <dbReference type="ARBA" id="ARBA00012045"/>
    </source>
</evidence>
<dbReference type="PANTHER" id="PTHR42944">
    <property type="entry name" value="ADENINE DNA GLYCOSYLASE"/>
    <property type="match status" value="1"/>
</dbReference>
<dbReference type="GO" id="GO:0035485">
    <property type="term" value="F:adenine/guanine mispair binding"/>
    <property type="evidence" value="ECO:0007669"/>
    <property type="project" value="TreeGrafter"/>
</dbReference>
<evidence type="ECO:0000259" key="13">
    <source>
        <dbReference type="SMART" id="SM00478"/>
    </source>
</evidence>
<evidence type="ECO:0000256" key="6">
    <source>
        <dbReference type="ARBA" id="ARBA00022723"/>
    </source>
</evidence>
<evidence type="ECO:0000313" key="14">
    <source>
        <dbReference type="EMBL" id="KII60336.1"/>
    </source>
</evidence>
<comment type="catalytic activity">
    <reaction evidence="1">
        <text>Hydrolyzes free adenine bases from 7,8-dihydro-8-oxoguanine:adenine mismatched double-stranded DNA, leaving an apurinic site.</text>
        <dbReference type="EC" id="3.2.2.31"/>
    </reaction>
</comment>
<dbReference type="GO" id="GO:0000701">
    <property type="term" value="F:purine-specific mismatch base pair DNA N-glycosylase activity"/>
    <property type="evidence" value="ECO:0007669"/>
    <property type="project" value="UniProtKB-EC"/>
</dbReference>
<evidence type="ECO:0000256" key="11">
    <source>
        <dbReference type="ARBA" id="ARBA00023204"/>
    </source>
</evidence>
<dbReference type="SUPFAM" id="SSF48150">
    <property type="entry name" value="DNA-glycosylase"/>
    <property type="match status" value="1"/>
</dbReference>
<sequence>MLQQTQTSTVMPYFNAWMQKWPTIFDLCHATEQEVLALWSGLGYYSRAKRLLSALKGLTSKYKNEEDFETFDPSLSELLEIPGVGHYMASAIQSIVFDLPCAAVDGNFIRVFSRVLGVRQTGEIKLKDIKSLIKETCDDLIDPERPGDFNQAIMDLANTICFPKKTPRCDICPFSQYCCAYNQQNSPIQIEDNGAECLACKSYVTGLNVVDFPGKFLKQARREELFQTLIATTGPNTYILRRRADKGLLADMLELPNWMVDRENLVFNKNVLKSYTNPRSVTKKTRCSFLGKHIHLFSHIRHTYIVFGALMDSESIKLPDDHIVVKEEEFDSYPICTSTIKMVRKYRNLLRTKEP</sequence>
<keyword evidence="10" id="KW-0411">Iron-sulfur</keyword>
<evidence type="ECO:0000313" key="15">
    <source>
        <dbReference type="Proteomes" id="UP000031668"/>
    </source>
</evidence>
<comment type="similarity">
    <text evidence="3">Belongs to the Nth/MutY family.</text>
</comment>
<keyword evidence="7" id="KW-0227">DNA damage</keyword>
<dbReference type="InterPro" id="IPR044298">
    <property type="entry name" value="MIG/MutY"/>
</dbReference>
<dbReference type="CDD" id="cd00056">
    <property type="entry name" value="ENDO3c"/>
    <property type="match status" value="1"/>
</dbReference>
<dbReference type="EC" id="3.2.2.31" evidence="4"/>
<gene>
    <name evidence="14" type="ORF">RF11_03541</name>
</gene>
<dbReference type="AlphaFoldDB" id="A0A0C2MF08"/>
<dbReference type="InterPro" id="IPR015797">
    <property type="entry name" value="NUDIX_hydrolase-like_dom_sf"/>
</dbReference>
<evidence type="ECO:0000256" key="7">
    <source>
        <dbReference type="ARBA" id="ARBA00022763"/>
    </source>
</evidence>
<dbReference type="GO" id="GO:0032357">
    <property type="term" value="F:oxidized purine DNA binding"/>
    <property type="evidence" value="ECO:0007669"/>
    <property type="project" value="TreeGrafter"/>
</dbReference>
<dbReference type="GO" id="GO:0034039">
    <property type="term" value="F:8-oxo-7,8-dihydroguanine DNA N-glycosylase activity"/>
    <property type="evidence" value="ECO:0007669"/>
    <property type="project" value="TreeGrafter"/>
</dbReference>
<dbReference type="EMBL" id="JWZT01005684">
    <property type="protein sequence ID" value="KII60336.1"/>
    <property type="molecule type" value="Genomic_DNA"/>
</dbReference>
<dbReference type="InterPro" id="IPR003265">
    <property type="entry name" value="HhH-GPD_domain"/>
</dbReference>
<dbReference type="GO" id="GO:0046872">
    <property type="term" value="F:metal ion binding"/>
    <property type="evidence" value="ECO:0007669"/>
    <property type="project" value="UniProtKB-KW"/>
</dbReference>
<evidence type="ECO:0000256" key="2">
    <source>
        <dbReference type="ARBA" id="ARBA00001966"/>
    </source>
</evidence>
<dbReference type="OMA" id="CRPGDFN"/>
<keyword evidence="11" id="KW-0234">DNA repair</keyword>
<dbReference type="Gene3D" id="3.90.79.10">
    <property type="entry name" value="Nucleoside Triphosphate Pyrophosphohydrolase"/>
    <property type="match status" value="1"/>
</dbReference>
<dbReference type="GO" id="GO:0006284">
    <property type="term" value="P:base-excision repair"/>
    <property type="evidence" value="ECO:0007669"/>
    <property type="project" value="InterPro"/>
</dbReference>
<proteinExistence type="inferred from homology"/>
<dbReference type="GO" id="GO:0051539">
    <property type="term" value="F:4 iron, 4 sulfur cluster binding"/>
    <property type="evidence" value="ECO:0007669"/>
    <property type="project" value="UniProtKB-KW"/>
</dbReference>
<dbReference type="Gene3D" id="1.10.340.30">
    <property type="entry name" value="Hypothetical protein, domain 2"/>
    <property type="match status" value="1"/>
</dbReference>